<feature type="binding site" evidence="19">
    <location>
        <position position="368"/>
    </location>
    <ligand>
        <name>Zn(2+)</name>
        <dbReference type="ChEBI" id="CHEBI:29105"/>
    </ligand>
</feature>
<keyword evidence="15" id="KW-0486">Methionine biosynthesis</keyword>
<name>A0A6J5EUY2_9BURK</name>
<organism evidence="22 23">
    <name type="scientific">Burkholderia puraquae</name>
    <dbReference type="NCBI Taxonomy" id="1904757"/>
    <lineage>
        <taxon>Bacteria</taxon>
        <taxon>Pseudomonadati</taxon>
        <taxon>Pseudomonadota</taxon>
        <taxon>Betaproteobacteria</taxon>
        <taxon>Burkholderiales</taxon>
        <taxon>Burkholderiaceae</taxon>
        <taxon>Burkholderia</taxon>
        <taxon>Burkholderia cepacia complex</taxon>
    </lineage>
</organism>
<comment type="function">
    <text evidence="17">Catalyzes the transfer of a methyl group from methyl-cobalamin to homocysteine, yielding enzyme-bound cob(I)alamin and methionine. Subsequently, remethylates the cofactor using methyltetrahydrofolate.</text>
</comment>
<keyword evidence="13 19" id="KW-0479">Metal-binding</keyword>
<evidence type="ECO:0000256" key="1">
    <source>
        <dbReference type="ARBA" id="ARBA00001700"/>
    </source>
</evidence>
<dbReference type="Gene3D" id="3.20.20.330">
    <property type="entry name" value="Homocysteine-binding-like domain"/>
    <property type="match status" value="1"/>
</dbReference>
<keyword evidence="10" id="KW-0846">Cobalamin</keyword>
<dbReference type="EMBL" id="CADIKG010000025">
    <property type="protein sequence ID" value="CAB3769407.1"/>
    <property type="molecule type" value="Genomic_DNA"/>
</dbReference>
<proteinExistence type="inferred from homology"/>
<dbReference type="GO" id="GO:0050667">
    <property type="term" value="P:homocysteine metabolic process"/>
    <property type="evidence" value="ECO:0007669"/>
    <property type="project" value="TreeGrafter"/>
</dbReference>
<evidence type="ECO:0000259" key="21">
    <source>
        <dbReference type="PROSITE" id="PS50970"/>
    </source>
</evidence>
<comment type="catalytic activity">
    <reaction evidence="1">
        <text>(6S)-5-methyl-5,6,7,8-tetrahydrofolate + L-homocysteine = (6S)-5,6,7,8-tetrahydrofolate + L-methionine</text>
        <dbReference type="Rhea" id="RHEA:11172"/>
        <dbReference type="ChEBI" id="CHEBI:18608"/>
        <dbReference type="ChEBI" id="CHEBI:57453"/>
        <dbReference type="ChEBI" id="CHEBI:57844"/>
        <dbReference type="ChEBI" id="CHEBI:58199"/>
        <dbReference type="EC" id="2.1.1.13"/>
    </reaction>
</comment>
<evidence type="ECO:0000313" key="23">
    <source>
        <dbReference type="Proteomes" id="UP000494135"/>
    </source>
</evidence>
<evidence type="ECO:0000256" key="18">
    <source>
        <dbReference type="ARBA" id="ARBA00031040"/>
    </source>
</evidence>
<dbReference type="GO" id="GO:0031419">
    <property type="term" value="F:cobalamin binding"/>
    <property type="evidence" value="ECO:0007669"/>
    <property type="project" value="UniProtKB-KW"/>
</dbReference>
<feature type="binding site" evidence="19">
    <location>
        <position position="302"/>
    </location>
    <ligand>
        <name>Zn(2+)</name>
        <dbReference type="ChEBI" id="CHEBI:29105"/>
    </ligand>
</feature>
<evidence type="ECO:0000256" key="10">
    <source>
        <dbReference type="ARBA" id="ARBA00022628"/>
    </source>
</evidence>
<evidence type="ECO:0000256" key="13">
    <source>
        <dbReference type="ARBA" id="ARBA00022723"/>
    </source>
</evidence>
<dbReference type="Pfam" id="PF02574">
    <property type="entry name" value="S-methyl_trans"/>
    <property type="match status" value="1"/>
</dbReference>
<accession>A0A6J5EUY2</accession>
<evidence type="ECO:0000256" key="8">
    <source>
        <dbReference type="ARBA" id="ARBA00022603"/>
    </source>
</evidence>
<dbReference type="PANTHER" id="PTHR45833:SF1">
    <property type="entry name" value="METHIONINE SYNTHASE"/>
    <property type="match status" value="1"/>
</dbReference>
<dbReference type="GO" id="GO:0032259">
    <property type="term" value="P:methylation"/>
    <property type="evidence" value="ECO:0007669"/>
    <property type="project" value="UniProtKB-KW"/>
</dbReference>
<dbReference type="SUPFAM" id="SSF82282">
    <property type="entry name" value="Homocysteine S-methyltransferase"/>
    <property type="match status" value="1"/>
</dbReference>
<keyword evidence="16" id="KW-0170">Cobalt</keyword>
<keyword evidence="8 19" id="KW-0489">Methyltransferase</keyword>
<keyword evidence="14 19" id="KW-0862">Zinc</keyword>
<dbReference type="InterPro" id="IPR050554">
    <property type="entry name" value="Met_Synthase/Corrinoid"/>
</dbReference>
<protein>
    <recommendedName>
        <fullName evidence="7">Methionine synthase</fullName>
        <ecNumber evidence="6">2.1.1.13</ecNumber>
    </recommendedName>
    <alternativeName>
        <fullName evidence="18">5-methyltetrahydrofolate--homocysteine methyltransferase</fullName>
    </alternativeName>
</protein>
<feature type="binding site" evidence="19">
    <location>
        <position position="367"/>
    </location>
    <ligand>
        <name>Zn(2+)</name>
        <dbReference type="ChEBI" id="CHEBI:29105"/>
    </ligand>
</feature>
<evidence type="ECO:0000256" key="2">
    <source>
        <dbReference type="ARBA" id="ARBA00001947"/>
    </source>
</evidence>
<evidence type="ECO:0000256" key="11">
    <source>
        <dbReference type="ARBA" id="ARBA00022679"/>
    </source>
</evidence>
<keyword evidence="11 19" id="KW-0808">Transferase</keyword>
<dbReference type="PROSITE" id="PS50970">
    <property type="entry name" value="HCY"/>
    <property type="match status" value="1"/>
</dbReference>
<sequence>MPPPGSPGGGFSLGGPTGAAQGRAGPMRTGYNDGFPVFAGLSPMSATPLAASVPLDAPYTRGAALPALLKSRILILDGAMGTMIQRYKLDEAAYRGERFKDFPRDIKGNNELLSITQPQIIREIHDQYFAAGADIVETNTFGATTVAQADYGMEDLVVEMNIESAKLAREAAAKYATPDKPRFVAGAIGPTPKTASISPDVNDPGARNVTFDELRASYYQQAKALLDGGVDLFLVETIFDTLNAKAALFALDELFEDTGERLPIMISGTVTDASGRILSGQTVEAFWNSLRHAKPLTFGLNCALGAALMRPYIAELAKLCDTYVSCYPNAGLPNPMSDTGFDETPDVTSGLLKEFAQAGLVNLAGGCCGTTPEHIAEIAKALADVKPRRWPNQYSDNA</sequence>
<comment type="cofactor">
    <cofactor evidence="2 19">
        <name>Zn(2+)</name>
        <dbReference type="ChEBI" id="CHEBI:29105"/>
    </cofactor>
</comment>
<evidence type="ECO:0000256" key="12">
    <source>
        <dbReference type="ARBA" id="ARBA00022691"/>
    </source>
</evidence>
<dbReference type="AlphaFoldDB" id="A0A6J5EUY2"/>
<dbReference type="InterPro" id="IPR003726">
    <property type="entry name" value="HCY_dom"/>
</dbReference>
<feature type="region of interest" description="Disordered" evidence="20">
    <location>
        <begin position="1"/>
        <end position="26"/>
    </location>
</feature>
<keyword evidence="9" id="KW-0028">Amino-acid biosynthesis</keyword>
<evidence type="ECO:0000256" key="6">
    <source>
        <dbReference type="ARBA" id="ARBA00012032"/>
    </source>
</evidence>
<dbReference type="GO" id="GO:0046653">
    <property type="term" value="P:tetrahydrofolate metabolic process"/>
    <property type="evidence" value="ECO:0007669"/>
    <property type="project" value="TreeGrafter"/>
</dbReference>
<dbReference type="PANTHER" id="PTHR45833">
    <property type="entry name" value="METHIONINE SYNTHASE"/>
    <property type="match status" value="1"/>
</dbReference>
<evidence type="ECO:0000256" key="4">
    <source>
        <dbReference type="ARBA" id="ARBA00005178"/>
    </source>
</evidence>
<evidence type="ECO:0000256" key="17">
    <source>
        <dbReference type="ARBA" id="ARBA00025552"/>
    </source>
</evidence>
<evidence type="ECO:0000256" key="5">
    <source>
        <dbReference type="ARBA" id="ARBA00010398"/>
    </source>
</evidence>
<evidence type="ECO:0000313" key="22">
    <source>
        <dbReference type="EMBL" id="CAB3769407.1"/>
    </source>
</evidence>
<evidence type="ECO:0000256" key="16">
    <source>
        <dbReference type="ARBA" id="ARBA00023285"/>
    </source>
</evidence>
<evidence type="ECO:0000256" key="7">
    <source>
        <dbReference type="ARBA" id="ARBA00013998"/>
    </source>
</evidence>
<evidence type="ECO:0000256" key="3">
    <source>
        <dbReference type="ARBA" id="ARBA00001956"/>
    </source>
</evidence>
<dbReference type="FunFam" id="3.20.20.330:FF:000001">
    <property type="entry name" value="Methionine synthase"/>
    <property type="match status" value="1"/>
</dbReference>
<dbReference type="GO" id="GO:0046872">
    <property type="term" value="F:metal ion binding"/>
    <property type="evidence" value="ECO:0007669"/>
    <property type="project" value="UniProtKB-KW"/>
</dbReference>
<feature type="domain" description="Hcy-binding" evidence="21">
    <location>
        <begin position="62"/>
        <end position="382"/>
    </location>
</feature>
<comment type="cofactor">
    <cofactor evidence="3">
        <name>methylcob(III)alamin</name>
        <dbReference type="ChEBI" id="CHEBI:28115"/>
    </cofactor>
</comment>
<gene>
    <name evidence="22" type="primary">metH_1</name>
    <name evidence="22" type="ORF">LMG29660_06351</name>
</gene>
<evidence type="ECO:0000256" key="14">
    <source>
        <dbReference type="ARBA" id="ARBA00022833"/>
    </source>
</evidence>
<keyword evidence="12" id="KW-0949">S-adenosyl-L-methionine</keyword>
<evidence type="ECO:0000256" key="9">
    <source>
        <dbReference type="ARBA" id="ARBA00022605"/>
    </source>
</evidence>
<dbReference type="Proteomes" id="UP000494135">
    <property type="component" value="Unassembled WGS sequence"/>
</dbReference>
<feature type="compositionally biased region" description="Gly residues" evidence="20">
    <location>
        <begin position="7"/>
        <end position="17"/>
    </location>
</feature>
<dbReference type="GO" id="GO:0005829">
    <property type="term" value="C:cytosol"/>
    <property type="evidence" value="ECO:0007669"/>
    <property type="project" value="TreeGrafter"/>
</dbReference>
<evidence type="ECO:0000256" key="20">
    <source>
        <dbReference type="SAM" id="MobiDB-lite"/>
    </source>
</evidence>
<comment type="pathway">
    <text evidence="4">Amino-acid biosynthesis; L-methionine biosynthesis via de novo pathway; L-methionine from L-homocysteine (MetH route): step 1/1.</text>
</comment>
<evidence type="ECO:0000256" key="19">
    <source>
        <dbReference type="PROSITE-ProRule" id="PRU00333"/>
    </source>
</evidence>
<dbReference type="GO" id="GO:0008705">
    <property type="term" value="F:methionine synthase activity"/>
    <property type="evidence" value="ECO:0007669"/>
    <property type="project" value="UniProtKB-EC"/>
</dbReference>
<dbReference type="InterPro" id="IPR036589">
    <property type="entry name" value="HCY_dom_sf"/>
</dbReference>
<evidence type="ECO:0000256" key="15">
    <source>
        <dbReference type="ARBA" id="ARBA00023167"/>
    </source>
</evidence>
<dbReference type="EC" id="2.1.1.13" evidence="6"/>
<reference evidence="22 23" key="1">
    <citation type="submission" date="2020-04" db="EMBL/GenBank/DDBJ databases">
        <authorList>
            <person name="De Canck E."/>
        </authorList>
    </citation>
    <scope>NUCLEOTIDE SEQUENCE [LARGE SCALE GENOMIC DNA]</scope>
    <source>
        <strain evidence="22 23">LMG 29660</strain>
    </source>
</reference>
<comment type="similarity">
    <text evidence="5">Belongs to the vitamin-B12 dependent methionine synthase family.</text>
</comment>